<name>A0A518BDT0_9BACT</name>
<dbReference type="Pfam" id="PF13472">
    <property type="entry name" value="Lipase_GDSL_2"/>
    <property type="match status" value="1"/>
</dbReference>
<dbReference type="PANTHER" id="PTHR30383">
    <property type="entry name" value="THIOESTERASE 1/PROTEASE 1/LYSOPHOSPHOLIPASE L1"/>
    <property type="match status" value="1"/>
</dbReference>
<feature type="domain" description="SGNH hydrolase-type esterase" evidence="2">
    <location>
        <begin position="44"/>
        <end position="237"/>
    </location>
</feature>
<dbReference type="Proteomes" id="UP000316921">
    <property type="component" value="Chromosome"/>
</dbReference>
<keyword evidence="3" id="KW-0378">Hydrolase</keyword>
<proteinExistence type="predicted"/>
<keyword evidence="4" id="KW-1185">Reference proteome</keyword>
<evidence type="ECO:0000313" key="4">
    <source>
        <dbReference type="Proteomes" id="UP000316921"/>
    </source>
</evidence>
<accession>A0A518BDT0</accession>
<feature type="signal peptide" evidence="1">
    <location>
        <begin position="1"/>
        <end position="24"/>
    </location>
</feature>
<protein>
    <submittedName>
        <fullName evidence="3">GDSL-like Lipase/Acylhydrolase</fullName>
    </submittedName>
</protein>
<evidence type="ECO:0000313" key="3">
    <source>
        <dbReference type="EMBL" id="QDU65141.1"/>
    </source>
</evidence>
<dbReference type="KEGG" id="pbap:Pla133_02050"/>
<dbReference type="InterPro" id="IPR013830">
    <property type="entry name" value="SGNH_hydro"/>
</dbReference>
<gene>
    <name evidence="3" type="ORF">Pla133_02050</name>
</gene>
<dbReference type="InterPro" id="IPR051532">
    <property type="entry name" value="Ester_Hydrolysis_Enzymes"/>
</dbReference>
<evidence type="ECO:0000259" key="2">
    <source>
        <dbReference type="Pfam" id="PF13472"/>
    </source>
</evidence>
<evidence type="ECO:0000256" key="1">
    <source>
        <dbReference type="SAM" id="SignalP"/>
    </source>
</evidence>
<reference evidence="3 4" key="1">
    <citation type="submission" date="2019-02" db="EMBL/GenBank/DDBJ databases">
        <title>Deep-cultivation of Planctomycetes and their phenomic and genomic characterization uncovers novel biology.</title>
        <authorList>
            <person name="Wiegand S."/>
            <person name="Jogler M."/>
            <person name="Boedeker C."/>
            <person name="Pinto D."/>
            <person name="Vollmers J."/>
            <person name="Rivas-Marin E."/>
            <person name="Kohn T."/>
            <person name="Peeters S.H."/>
            <person name="Heuer A."/>
            <person name="Rast P."/>
            <person name="Oberbeckmann S."/>
            <person name="Bunk B."/>
            <person name="Jeske O."/>
            <person name="Meyerdierks A."/>
            <person name="Storesund J.E."/>
            <person name="Kallscheuer N."/>
            <person name="Luecker S."/>
            <person name="Lage O.M."/>
            <person name="Pohl T."/>
            <person name="Merkel B.J."/>
            <person name="Hornburger P."/>
            <person name="Mueller R.-W."/>
            <person name="Bruemmer F."/>
            <person name="Labrenz M."/>
            <person name="Spormann A.M."/>
            <person name="Op den Camp H."/>
            <person name="Overmann J."/>
            <person name="Amann R."/>
            <person name="Jetten M.S.M."/>
            <person name="Mascher T."/>
            <person name="Medema M.H."/>
            <person name="Devos D.P."/>
            <person name="Kaster A.-K."/>
            <person name="Ovreas L."/>
            <person name="Rohde M."/>
            <person name="Galperin M.Y."/>
            <person name="Jogler C."/>
        </authorList>
    </citation>
    <scope>NUCLEOTIDE SEQUENCE [LARGE SCALE GENOMIC DNA]</scope>
    <source>
        <strain evidence="3 4">Pla133</strain>
    </source>
</reference>
<dbReference type="SUPFAM" id="SSF52266">
    <property type="entry name" value="SGNH hydrolase"/>
    <property type="match status" value="1"/>
</dbReference>
<feature type="chain" id="PRO_5022081350" evidence="1">
    <location>
        <begin position="25"/>
        <end position="470"/>
    </location>
</feature>
<dbReference type="RefSeq" id="WP_145061484.1">
    <property type="nucleotide sequence ID" value="NZ_CP036287.1"/>
</dbReference>
<keyword evidence="1" id="KW-0732">Signal</keyword>
<dbReference type="InterPro" id="IPR036514">
    <property type="entry name" value="SGNH_hydro_sf"/>
</dbReference>
<sequence precursor="true">MQARPSRLVAGAALALLLGGSAAAQQTVTPAPPAPPAPLRIMPLGDSITFGLPDTGGYRAPLFAALEADLFDVDFVGSAAPNSSPALLDDWHHEGHSGWTLEDLTEFAGGPGGPPSTIEGWLDLFAPSVILLHAGTNDLGLDQLSPFEAASRLKLLLKRIYLHSPEVHVIVAKIIPLDPAVTNWKWAQFNVGVDYVASQFKTAGFSIRVADMYGAFVNHPNWAGLYSDFIHPNQEGFDVMAGVWRQAIVGLLHATQGVLENPPLTSLPVQQLVAESEQDGAFAAQTDDLIARGSQFLASEAHIGHGGGASYPTLALNDGDAGPGALLAADPHDETWVSTYYLDLIEAPLGYDVQEIRGLDYAGGPSGLGGFGAQAFTVLFETIDAPGVWVPLGGFRFAYTTGAFAPPTGGSGEMRLRGMDGPLKSGVSGVRFRFNADPGHNAITAYTEIDVVGAPTQNPPQLIGLDYRPQ</sequence>
<dbReference type="PANTHER" id="PTHR30383:SF5">
    <property type="entry name" value="SGNH HYDROLASE-TYPE ESTERASE DOMAIN-CONTAINING PROTEIN"/>
    <property type="match status" value="1"/>
</dbReference>
<dbReference type="GO" id="GO:0004622">
    <property type="term" value="F:phosphatidylcholine lysophospholipase activity"/>
    <property type="evidence" value="ECO:0007669"/>
    <property type="project" value="TreeGrafter"/>
</dbReference>
<dbReference type="Gene3D" id="3.40.50.1110">
    <property type="entry name" value="SGNH hydrolase"/>
    <property type="match status" value="1"/>
</dbReference>
<dbReference type="EMBL" id="CP036287">
    <property type="protein sequence ID" value="QDU65141.1"/>
    <property type="molecule type" value="Genomic_DNA"/>
</dbReference>
<organism evidence="3 4">
    <name type="scientific">Engelhardtia mirabilis</name>
    <dbReference type="NCBI Taxonomy" id="2528011"/>
    <lineage>
        <taxon>Bacteria</taxon>
        <taxon>Pseudomonadati</taxon>
        <taxon>Planctomycetota</taxon>
        <taxon>Planctomycetia</taxon>
        <taxon>Planctomycetia incertae sedis</taxon>
        <taxon>Engelhardtia</taxon>
    </lineage>
</organism>
<dbReference type="AlphaFoldDB" id="A0A518BDT0"/>